<comment type="caution">
    <text evidence="1">The sequence shown here is derived from an EMBL/GenBank/DDBJ whole genome shotgun (WGS) entry which is preliminary data.</text>
</comment>
<accession>A0A0B2AIM9</accession>
<keyword evidence="2" id="KW-1185">Reference proteome</keyword>
<evidence type="ECO:0000313" key="1">
    <source>
        <dbReference type="EMBL" id="KHL01753.1"/>
    </source>
</evidence>
<dbReference type="InterPro" id="IPR036388">
    <property type="entry name" value="WH-like_DNA-bd_sf"/>
</dbReference>
<dbReference type="InterPro" id="IPR036390">
    <property type="entry name" value="WH_DNA-bd_sf"/>
</dbReference>
<reference evidence="1 2" key="1">
    <citation type="submission" date="2014-09" db="EMBL/GenBank/DDBJ databases">
        <title>Genome sequence of Sinomonas sp. MUSC 117.</title>
        <authorList>
            <person name="Lee L.-H."/>
        </authorList>
    </citation>
    <scope>NUCLEOTIDE SEQUENCE [LARGE SCALE GENOMIC DNA]</scope>
    <source>
        <strain evidence="1 2">MUSC 117</strain>
    </source>
</reference>
<proteinExistence type="predicted"/>
<dbReference type="Gene3D" id="1.10.10.10">
    <property type="entry name" value="Winged helix-like DNA-binding domain superfamily/Winged helix DNA-binding domain"/>
    <property type="match status" value="1"/>
</dbReference>
<dbReference type="EMBL" id="JTDL01000139">
    <property type="protein sequence ID" value="KHL01753.1"/>
    <property type="molecule type" value="Genomic_DNA"/>
</dbReference>
<sequence length="79" mass="8830">MEILRDLALHPEGSTTVEVASRIEADYRTVWSHVKLLKARGLVTAETAPTTRHVGPLYKLDREALKEHFTVALGYTLGE</sequence>
<dbReference type="Proteomes" id="UP000030982">
    <property type="component" value="Unassembled WGS sequence"/>
</dbReference>
<protein>
    <recommendedName>
        <fullName evidence="3">HTH arsR-type domain-containing protein</fullName>
    </recommendedName>
</protein>
<organism evidence="1 2">
    <name type="scientific">Sinomonas humi</name>
    <dbReference type="NCBI Taxonomy" id="1338436"/>
    <lineage>
        <taxon>Bacteria</taxon>
        <taxon>Bacillati</taxon>
        <taxon>Actinomycetota</taxon>
        <taxon>Actinomycetes</taxon>
        <taxon>Micrococcales</taxon>
        <taxon>Micrococcaceae</taxon>
        <taxon>Sinomonas</taxon>
    </lineage>
</organism>
<name>A0A0B2AIM9_9MICC</name>
<evidence type="ECO:0008006" key="3">
    <source>
        <dbReference type="Google" id="ProtNLM"/>
    </source>
</evidence>
<dbReference type="AlphaFoldDB" id="A0A0B2AIM9"/>
<evidence type="ECO:0000313" key="2">
    <source>
        <dbReference type="Proteomes" id="UP000030982"/>
    </source>
</evidence>
<dbReference type="STRING" id="1338436.LK10_14815"/>
<gene>
    <name evidence="1" type="ORF">LK10_14815</name>
</gene>
<dbReference type="SUPFAM" id="SSF46785">
    <property type="entry name" value="Winged helix' DNA-binding domain"/>
    <property type="match status" value="1"/>
</dbReference>